<evidence type="ECO:0008006" key="4">
    <source>
        <dbReference type="Google" id="ProtNLM"/>
    </source>
</evidence>
<proteinExistence type="predicted"/>
<dbReference type="PANTHER" id="PTHR42708:SF1">
    <property type="entry name" value="GLIDING MOTILITY PROTEIN MGLA"/>
    <property type="match status" value="1"/>
</dbReference>
<evidence type="ECO:0000256" key="2">
    <source>
        <dbReference type="ARBA" id="ARBA00023134"/>
    </source>
</evidence>
<comment type="caution">
    <text evidence="3">The sequence shown here is derived from an EMBL/GenBank/DDBJ whole genome shotgun (WGS) entry which is preliminary data.</text>
</comment>
<dbReference type="InterPro" id="IPR006689">
    <property type="entry name" value="Small_GTPase_ARF/SAR"/>
</dbReference>
<reference evidence="3" key="1">
    <citation type="journal article" date="2014" name="Front. Microbiol.">
        <title>High frequency of phylogenetically diverse reductive dehalogenase-homologous genes in deep subseafloor sedimentary metagenomes.</title>
        <authorList>
            <person name="Kawai M."/>
            <person name="Futagami T."/>
            <person name="Toyoda A."/>
            <person name="Takaki Y."/>
            <person name="Nishi S."/>
            <person name="Hori S."/>
            <person name="Arai W."/>
            <person name="Tsubouchi T."/>
            <person name="Morono Y."/>
            <person name="Uchiyama I."/>
            <person name="Ito T."/>
            <person name="Fujiyama A."/>
            <person name="Inagaki F."/>
            <person name="Takami H."/>
        </authorList>
    </citation>
    <scope>NUCLEOTIDE SEQUENCE</scope>
    <source>
        <strain evidence="3">Expedition CK06-06</strain>
    </source>
</reference>
<evidence type="ECO:0000313" key="3">
    <source>
        <dbReference type="EMBL" id="GAG92731.1"/>
    </source>
</evidence>
<feature type="non-terminal residue" evidence="3">
    <location>
        <position position="126"/>
    </location>
</feature>
<dbReference type="PANTHER" id="PTHR42708">
    <property type="entry name" value="ATP/GTP-BINDING PROTEIN-RELATED"/>
    <property type="match status" value="1"/>
</dbReference>
<organism evidence="3">
    <name type="scientific">marine sediment metagenome</name>
    <dbReference type="NCBI Taxonomy" id="412755"/>
    <lineage>
        <taxon>unclassified sequences</taxon>
        <taxon>metagenomes</taxon>
        <taxon>ecological metagenomes</taxon>
    </lineage>
</organism>
<dbReference type="InterPro" id="IPR052705">
    <property type="entry name" value="Gliding_Motility_GTPase"/>
</dbReference>
<dbReference type="Gene3D" id="3.40.50.300">
    <property type="entry name" value="P-loop containing nucleotide triphosphate hydrolases"/>
    <property type="match status" value="1"/>
</dbReference>
<evidence type="ECO:0000256" key="1">
    <source>
        <dbReference type="ARBA" id="ARBA00022741"/>
    </source>
</evidence>
<protein>
    <recommendedName>
        <fullName evidence="4">G domain-containing protein</fullName>
    </recommendedName>
</protein>
<dbReference type="InterPro" id="IPR027417">
    <property type="entry name" value="P-loop_NTPase"/>
</dbReference>
<dbReference type="Pfam" id="PF00025">
    <property type="entry name" value="Arf"/>
    <property type="match status" value="1"/>
</dbReference>
<dbReference type="GO" id="GO:0005525">
    <property type="term" value="F:GTP binding"/>
    <property type="evidence" value="ECO:0007669"/>
    <property type="project" value="UniProtKB-KW"/>
</dbReference>
<dbReference type="AlphaFoldDB" id="X1D8G3"/>
<sequence>MVLYKDGKVYLKIVYWGMGASGKTTILKTLYRITKETKKDIVPIGELQIIENENGATLYFDRGLFQSTIQNKVYYHVYTVPGPSRFSPLRKKIFKNADGVIFVIDSQTKFLEDNIESLLELKWLAV</sequence>
<dbReference type="SUPFAM" id="SSF52540">
    <property type="entry name" value="P-loop containing nucleoside triphosphate hydrolases"/>
    <property type="match status" value="1"/>
</dbReference>
<accession>X1D8G3</accession>
<dbReference type="EMBL" id="BART01027412">
    <property type="protein sequence ID" value="GAG92731.1"/>
    <property type="molecule type" value="Genomic_DNA"/>
</dbReference>
<dbReference type="GO" id="GO:0003924">
    <property type="term" value="F:GTPase activity"/>
    <property type="evidence" value="ECO:0007669"/>
    <property type="project" value="InterPro"/>
</dbReference>
<name>X1D8G3_9ZZZZ</name>
<gene>
    <name evidence="3" type="ORF">S01H4_48604</name>
</gene>
<keyword evidence="2" id="KW-0342">GTP-binding</keyword>
<keyword evidence="1" id="KW-0547">Nucleotide-binding</keyword>